<proteinExistence type="predicted"/>
<keyword evidence="2" id="KW-1185">Reference proteome</keyword>
<dbReference type="AlphaFoldDB" id="A0A9X9MCM5"/>
<evidence type="ECO:0000313" key="1">
    <source>
        <dbReference type="EMBL" id="VCX41879.1"/>
    </source>
</evidence>
<dbReference type="EMBL" id="CYRY02046219">
    <property type="protein sequence ID" value="VCX41879.1"/>
    <property type="molecule type" value="Genomic_DNA"/>
</dbReference>
<accession>A0A9X9MCM5</accession>
<protein>
    <submittedName>
        <fullName evidence="1">Uncharacterized protein</fullName>
    </submittedName>
</protein>
<name>A0A9X9MCM5_GULGU</name>
<gene>
    <name evidence="1" type="ORF">BN2614_LOCUS1</name>
</gene>
<sequence length="31" mass="3783">MNENWPSWMEFLQEYPTVISQRLESSVRILV</sequence>
<dbReference type="Proteomes" id="UP000269945">
    <property type="component" value="Unassembled WGS sequence"/>
</dbReference>
<evidence type="ECO:0000313" key="2">
    <source>
        <dbReference type="Proteomes" id="UP000269945"/>
    </source>
</evidence>
<organism evidence="1 2">
    <name type="scientific">Gulo gulo</name>
    <name type="common">Wolverine</name>
    <name type="synonym">Gluton</name>
    <dbReference type="NCBI Taxonomy" id="48420"/>
    <lineage>
        <taxon>Eukaryota</taxon>
        <taxon>Metazoa</taxon>
        <taxon>Chordata</taxon>
        <taxon>Craniata</taxon>
        <taxon>Vertebrata</taxon>
        <taxon>Euteleostomi</taxon>
        <taxon>Mammalia</taxon>
        <taxon>Eutheria</taxon>
        <taxon>Laurasiatheria</taxon>
        <taxon>Carnivora</taxon>
        <taxon>Caniformia</taxon>
        <taxon>Musteloidea</taxon>
        <taxon>Mustelidae</taxon>
        <taxon>Guloninae</taxon>
        <taxon>Gulo</taxon>
    </lineage>
</organism>
<reference evidence="1 2" key="1">
    <citation type="submission" date="2018-10" db="EMBL/GenBank/DDBJ databases">
        <authorList>
            <person name="Ekblom R."/>
            <person name="Jareborg N."/>
        </authorList>
    </citation>
    <scope>NUCLEOTIDE SEQUENCE [LARGE SCALE GENOMIC DNA]</scope>
    <source>
        <tissue evidence="1">Muscle</tissue>
    </source>
</reference>
<comment type="caution">
    <text evidence="1">The sequence shown here is derived from an EMBL/GenBank/DDBJ whole genome shotgun (WGS) entry which is preliminary data.</text>
</comment>